<organism evidence="1">
    <name type="scientific">Arundo donax</name>
    <name type="common">Giant reed</name>
    <name type="synonym">Donax arundinaceus</name>
    <dbReference type="NCBI Taxonomy" id="35708"/>
    <lineage>
        <taxon>Eukaryota</taxon>
        <taxon>Viridiplantae</taxon>
        <taxon>Streptophyta</taxon>
        <taxon>Embryophyta</taxon>
        <taxon>Tracheophyta</taxon>
        <taxon>Spermatophyta</taxon>
        <taxon>Magnoliopsida</taxon>
        <taxon>Liliopsida</taxon>
        <taxon>Poales</taxon>
        <taxon>Poaceae</taxon>
        <taxon>PACMAD clade</taxon>
        <taxon>Arundinoideae</taxon>
        <taxon>Arundineae</taxon>
        <taxon>Arundo</taxon>
    </lineage>
</organism>
<sequence>MKSENYFRCHGLLIGVCEISSLHTLTKHSL</sequence>
<evidence type="ECO:0000313" key="1">
    <source>
        <dbReference type="EMBL" id="JAD40851.1"/>
    </source>
</evidence>
<dbReference type="AlphaFoldDB" id="A0A0A8ZPX6"/>
<proteinExistence type="predicted"/>
<accession>A0A0A8ZPX6</accession>
<name>A0A0A8ZPX6_ARUDO</name>
<dbReference type="EMBL" id="GBRH01257044">
    <property type="protein sequence ID" value="JAD40851.1"/>
    <property type="molecule type" value="Transcribed_RNA"/>
</dbReference>
<reference evidence="1" key="1">
    <citation type="submission" date="2014-09" db="EMBL/GenBank/DDBJ databases">
        <authorList>
            <person name="Magalhaes I.L.F."/>
            <person name="Oliveira U."/>
            <person name="Santos F.R."/>
            <person name="Vidigal T.H.D.A."/>
            <person name="Brescovit A.D."/>
            <person name="Santos A.J."/>
        </authorList>
    </citation>
    <scope>NUCLEOTIDE SEQUENCE</scope>
    <source>
        <tissue evidence="1">Shoot tissue taken approximately 20 cm above the soil surface</tissue>
    </source>
</reference>
<protein>
    <submittedName>
        <fullName evidence="1">Uncharacterized protein</fullName>
    </submittedName>
</protein>
<reference evidence="1" key="2">
    <citation type="journal article" date="2015" name="Data Brief">
        <title>Shoot transcriptome of the giant reed, Arundo donax.</title>
        <authorList>
            <person name="Barrero R.A."/>
            <person name="Guerrero F.D."/>
            <person name="Moolhuijzen P."/>
            <person name="Goolsby J.A."/>
            <person name="Tidwell J."/>
            <person name="Bellgard S.E."/>
            <person name="Bellgard M.I."/>
        </authorList>
    </citation>
    <scope>NUCLEOTIDE SEQUENCE</scope>
    <source>
        <tissue evidence="1">Shoot tissue taken approximately 20 cm above the soil surface</tissue>
    </source>
</reference>